<gene>
    <name evidence="1" type="ORF">ACFSXZ_13830</name>
</gene>
<dbReference type="Proteomes" id="UP001597417">
    <property type="component" value="Unassembled WGS sequence"/>
</dbReference>
<evidence type="ECO:0000313" key="2">
    <source>
        <dbReference type="Proteomes" id="UP001597417"/>
    </source>
</evidence>
<dbReference type="InterPro" id="IPR039556">
    <property type="entry name" value="ICL/PEPM"/>
</dbReference>
<dbReference type="EMBL" id="JBHUKR010000007">
    <property type="protein sequence ID" value="MFD2417405.1"/>
    <property type="molecule type" value="Genomic_DNA"/>
</dbReference>
<dbReference type="PANTHER" id="PTHR42905:SF16">
    <property type="entry name" value="CARBOXYPHOSPHONOENOLPYRUVATE PHOSPHONOMUTASE-LIKE PROTEIN (AFU_ORTHOLOGUE AFUA_5G07230)"/>
    <property type="match status" value="1"/>
</dbReference>
<dbReference type="InterPro" id="IPR015813">
    <property type="entry name" value="Pyrv/PenolPyrv_kinase-like_dom"/>
</dbReference>
<dbReference type="SUPFAM" id="SSF51621">
    <property type="entry name" value="Phosphoenolpyruvate/pyruvate domain"/>
    <property type="match status" value="1"/>
</dbReference>
<proteinExistence type="predicted"/>
<keyword evidence="1" id="KW-0456">Lyase</keyword>
<dbReference type="PANTHER" id="PTHR42905">
    <property type="entry name" value="PHOSPHOENOLPYRUVATE CARBOXYLASE"/>
    <property type="match status" value="1"/>
</dbReference>
<accession>A0ABW5FQV4</accession>
<dbReference type="RefSeq" id="WP_378265139.1">
    <property type="nucleotide sequence ID" value="NZ_JBHUKR010000007.1"/>
</dbReference>
<name>A0ABW5FQV4_9PSEU</name>
<organism evidence="1 2">
    <name type="scientific">Amycolatopsis pigmentata</name>
    <dbReference type="NCBI Taxonomy" id="450801"/>
    <lineage>
        <taxon>Bacteria</taxon>
        <taxon>Bacillati</taxon>
        <taxon>Actinomycetota</taxon>
        <taxon>Actinomycetes</taxon>
        <taxon>Pseudonocardiales</taxon>
        <taxon>Pseudonocardiaceae</taxon>
        <taxon>Amycolatopsis</taxon>
    </lineage>
</organism>
<dbReference type="Gene3D" id="3.20.20.60">
    <property type="entry name" value="Phosphoenolpyruvate-binding domains"/>
    <property type="match status" value="1"/>
</dbReference>
<evidence type="ECO:0000313" key="1">
    <source>
        <dbReference type="EMBL" id="MFD2417405.1"/>
    </source>
</evidence>
<protein>
    <submittedName>
        <fullName evidence="1">Isocitrate lyase/phosphoenolpyruvate mutase family protein</fullName>
    </submittedName>
</protein>
<comment type="caution">
    <text evidence="1">The sequence shown here is derived from an EMBL/GenBank/DDBJ whole genome shotgun (WGS) entry which is preliminary data.</text>
</comment>
<keyword evidence="2" id="KW-1185">Reference proteome</keyword>
<dbReference type="GO" id="GO:0016829">
    <property type="term" value="F:lyase activity"/>
    <property type="evidence" value="ECO:0007669"/>
    <property type="project" value="UniProtKB-KW"/>
</dbReference>
<reference evidence="2" key="1">
    <citation type="journal article" date="2019" name="Int. J. Syst. Evol. Microbiol.">
        <title>The Global Catalogue of Microorganisms (GCM) 10K type strain sequencing project: providing services to taxonomists for standard genome sequencing and annotation.</title>
        <authorList>
            <consortium name="The Broad Institute Genomics Platform"/>
            <consortium name="The Broad Institute Genome Sequencing Center for Infectious Disease"/>
            <person name="Wu L."/>
            <person name="Ma J."/>
        </authorList>
    </citation>
    <scope>NUCLEOTIDE SEQUENCE [LARGE SCALE GENOMIC DNA]</scope>
    <source>
        <strain evidence="2">CGMCC 4.7645</strain>
    </source>
</reference>
<dbReference type="InterPro" id="IPR040442">
    <property type="entry name" value="Pyrv_kinase-like_dom_sf"/>
</dbReference>
<sequence length="129" mass="13277">MTIHDKAESFRSLHTNGPLVLPNAWDVATALLVAEAGASAVATTSAGVAWSLGTADGGHLDRDLAVDAIARIAAAVEQPVTADIEHGYAETPDGVAATVRLVLEAGAVGINVEDSVGHLPRHGRVDRLR</sequence>
<dbReference type="CDD" id="cd00377">
    <property type="entry name" value="ICL_PEPM"/>
    <property type="match status" value="1"/>
</dbReference>
<dbReference type="Pfam" id="PF13714">
    <property type="entry name" value="PEP_mutase"/>
    <property type="match status" value="1"/>
</dbReference>